<dbReference type="KEGG" id="taut:V4D30_01055"/>
<protein>
    <submittedName>
        <fullName evidence="2">Uncharacterized protein</fullName>
    </submittedName>
</protein>
<dbReference type="AlphaFoldDB" id="A0AAU8GY02"/>
<evidence type="ECO:0000313" key="2">
    <source>
        <dbReference type="EMBL" id="XCH46882.1"/>
    </source>
</evidence>
<feature type="transmembrane region" description="Helical" evidence="1">
    <location>
        <begin position="51"/>
        <end position="72"/>
    </location>
</feature>
<dbReference type="EMBL" id="CP144373">
    <property type="protein sequence ID" value="XCH46882.1"/>
    <property type="molecule type" value="Genomic_DNA"/>
</dbReference>
<name>A0AAU8GY02_9BACT</name>
<evidence type="ECO:0000256" key="1">
    <source>
        <dbReference type="SAM" id="Phobius"/>
    </source>
</evidence>
<feature type="transmembrane region" description="Helical" evidence="1">
    <location>
        <begin position="24"/>
        <end position="45"/>
    </location>
</feature>
<keyword evidence="1" id="KW-0812">Transmembrane</keyword>
<dbReference type="RefSeq" id="WP_353684406.1">
    <property type="nucleotide sequence ID" value="NZ_CP144373.1"/>
</dbReference>
<organism evidence="2">
    <name type="scientific">Thermodesulfovibrio autotrophicus</name>
    <dbReference type="NCBI Taxonomy" id="3118333"/>
    <lineage>
        <taxon>Bacteria</taxon>
        <taxon>Pseudomonadati</taxon>
        <taxon>Nitrospirota</taxon>
        <taxon>Thermodesulfovibrionia</taxon>
        <taxon>Thermodesulfovibrionales</taxon>
        <taxon>Thermodesulfovibrionaceae</taxon>
        <taxon>Thermodesulfovibrio</taxon>
    </lineage>
</organism>
<keyword evidence="1" id="KW-1133">Transmembrane helix</keyword>
<accession>A0AAU8GY02</accession>
<sequence length="140" mass="16532">MNNEIKRYKKELLKLKEKQKKYDYAKLIPILIIGIPIIVALFAAIEFHLNIAEALTVFVVAAFIVMQISYAFNFEKDIPTIEKESKKNINNSNYDNDFVFKHDDYSSEHFESQNFTFDSSYEDDRYGVNPFRIGGKWWQD</sequence>
<keyword evidence="1" id="KW-0472">Membrane</keyword>
<reference evidence="2" key="1">
    <citation type="submission" date="2024-01" db="EMBL/GenBank/DDBJ databases">
        <title>The first autotrophic representatives of the genus Thermodesulfovibrio.</title>
        <authorList>
            <person name="Maltseva A.I."/>
            <person name="Elcheninov A.G."/>
            <person name="Kublanov I.V."/>
            <person name="Lebedinsky A.V."/>
            <person name="Frolov E.N."/>
        </authorList>
    </citation>
    <scope>NUCLEOTIDE SEQUENCE</scope>
    <source>
        <strain evidence="2">3907-1M</strain>
    </source>
</reference>
<gene>
    <name evidence="2" type="ORF">V4D30_01055</name>
</gene>
<proteinExistence type="predicted"/>